<dbReference type="GO" id="GO:0040018">
    <property type="term" value="P:positive regulation of multicellular organism growth"/>
    <property type="evidence" value="ECO:0007669"/>
    <property type="project" value="UniProtKB-ARBA"/>
</dbReference>
<dbReference type="CDD" id="cd04590">
    <property type="entry name" value="CBS_pair_CorC_HlyC_assoc"/>
    <property type="match status" value="1"/>
</dbReference>
<reference evidence="13" key="1">
    <citation type="submission" date="2020-04" db="EMBL/GenBank/DDBJ databases">
        <authorList>
            <person name="Neveu A P."/>
        </authorList>
    </citation>
    <scope>NUCLEOTIDE SEQUENCE</scope>
    <source>
        <tissue evidence="13">Whole embryo</tissue>
    </source>
</reference>
<feature type="compositionally biased region" description="Polar residues" evidence="9">
    <location>
        <begin position="401"/>
        <end position="416"/>
    </location>
</feature>
<evidence type="ECO:0000259" key="12">
    <source>
        <dbReference type="PROSITE" id="PS51846"/>
    </source>
</evidence>
<dbReference type="PANTHER" id="PTHR12064">
    <property type="entry name" value="METAL TRANSPORTER CNNM"/>
    <property type="match status" value="1"/>
</dbReference>
<gene>
    <name evidence="13" type="primary">Cnnm2</name>
</gene>
<evidence type="ECO:0000256" key="10">
    <source>
        <dbReference type="SAM" id="Phobius"/>
    </source>
</evidence>
<evidence type="ECO:0000256" key="2">
    <source>
        <dbReference type="ARBA" id="ARBA00010484"/>
    </source>
</evidence>
<dbReference type="InterPro" id="IPR046342">
    <property type="entry name" value="CBS_dom_sf"/>
</dbReference>
<evidence type="ECO:0000256" key="5">
    <source>
        <dbReference type="ARBA" id="ARBA00022989"/>
    </source>
</evidence>
<dbReference type="GO" id="GO:0008340">
    <property type="term" value="P:determination of adult lifespan"/>
    <property type="evidence" value="ECO:0007669"/>
    <property type="project" value="UniProtKB-ARBA"/>
</dbReference>
<dbReference type="Pfam" id="PF00571">
    <property type="entry name" value="CBS"/>
    <property type="match status" value="1"/>
</dbReference>
<dbReference type="GO" id="GO:0005737">
    <property type="term" value="C:cytoplasm"/>
    <property type="evidence" value="ECO:0007669"/>
    <property type="project" value="TreeGrafter"/>
</dbReference>
<evidence type="ECO:0000313" key="13">
    <source>
        <dbReference type="EMBL" id="CAB3232129.1"/>
    </source>
</evidence>
<evidence type="ECO:0000256" key="9">
    <source>
        <dbReference type="SAM" id="MobiDB-lite"/>
    </source>
</evidence>
<dbReference type="Pfam" id="PF01595">
    <property type="entry name" value="CNNM"/>
    <property type="match status" value="1"/>
</dbReference>
<dbReference type="GO" id="GO:1905941">
    <property type="term" value="P:positive regulation of gonad development"/>
    <property type="evidence" value="ECO:0007669"/>
    <property type="project" value="UniProtKB-ARBA"/>
</dbReference>
<protein>
    <submittedName>
        <fullName evidence="13">DUF21 domain-containing protein At4g33700-like</fullName>
    </submittedName>
</protein>
<evidence type="ECO:0000256" key="8">
    <source>
        <dbReference type="PROSITE-ProRule" id="PRU01193"/>
    </source>
</evidence>
<keyword evidence="4" id="KW-0677">Repeat</keyword>
<dbReference type="AlphaFoldDB" id="A0A6F9D9H2"/>
<evidence type="ECO:0000256" key="3">
    <source>
        <dbReference type="ARBA" id="ARBA00022692"/>
    </source>
</evidence>
<dbReference type="GO" id="GO:0030026">
    <property type="term" value="P:intracellular manganese ion homeostasis"/>
    <property type="evidence" value="ECO:0007669"/>
    <property type="project" value="TreeGrafter"/>
</dbReference>
<organism evidence="13">
    <name type="scientific">Phallusia mammillata</name>
    <dbReference type="NCBI Taxonomy" id="59560"/>
    <lineage>
        <taxon>Eukaryota</taxon>
        <taxon>Metazoa</taxon>
        <taxon>Chordata</taxon>
        <taxon>Tunicata</taxon>
        <taxon>Ascidiacea</taxon>
        <taxon>Phlebobranchia</taxon>
        <taxon>Ascidiidae</taxon>
        <taxon>Phallusia</taxon>
    </lineage>
</organism>
<dbReference type="EMBL" id="LR784049">
    <property type="protein sequence ID" value="CAB3232129.1"/>
    <property type="molecule type" value="mRNA"/>
</dbReference>
<evidence type="ECO:0000256" key="7">
    <source>
        <dbReference type="PROSITE-ProRule" id="PRU00703"/>
    </source>
</evidence>
<feature type="transmembrane region" description="Helical" evidence="10">
    <location>
        <begin position="123"/>
        <end position="142"/>
    </location>
</feature>
<dbReference type="InterPro" id="IPR002550">
    <property type="entry name" value="CNNM"/>
</dbReference>
<dbReference type="GO" id="GO:0032026">
    <property type="term" value="P:response to magnesium ion"/>
    <property type="evidence" value="ECO:0007669"/>
    <property type="project" value="UniProtKB-ARBA"/>
</dbReference>
<evidence type="ECO:0000256" key="4">
    <source>
        <dbReference type="ARBA" id="ARBA00022737"/>
    </source>
</evidence>
<keyword evidence="3 8" id="KW-0812">Transmembrane</keyword>
<accession>A0A6F9D9H2</accession>
<dbReference type="InterPro" id="IPR000644">
    <property type="entry name" value="CBS_dom"/>
</dbReference>
<feature type="compositionally biased region" description="Polar residues" evidence="9">
    <location>
        <begin position="424"/>
        <end position="434"/>
    </location>
</feature>
<feature type="transmembrane region" description="Helical" evidence="10">
    <location>
        <begin position="149"/>
        <end position="173"/>
    </location>
</feature>
<dbReference type="PROSITE" id="PS51846">
    <property type="entry name" value="CNNM"/>
    <property type="match status" value="1"/>
</dbReference>
<dbReference type="InterPro" id="IPR044751">
    <property type="entry name" value="Ion_transp-like_CBS"/>
</dbReference>
<feature type="transmembrane region" description="Helical" evidence="10">
    <location>
        <begin position="38"/>
        <end position="63"/>
    </location>
</feature>
<keyword evidence="5 8" id="KW-1133">Transmembrane helix</keyword>
<comment type="subcellular location">
    <subcellularLocation>
        <location evidence="1">Membrane</location>
        <topology evidence="1">Multi-pass membrane protein</topology>
    </subcellularLocation>
</comment>
<keyword evidence="7" id="KW-0129">CBS domain</keyword>
<feature type="domain" description="CNNM transmembrane" evidence="12">
    <location>
        <begin position="34"/>
        <end position="218"/>
    </location>
</feature>
<comment type="similarity">
    <text evidence="2">Belongs to the ACDP family.</text>
</comment>
<keyword evidence="6 8" id="KW-0472">Membrane</keyword>
<evidence type="ECO:0000259" key="11">
    <source>
        <dbReference type="PROSITE" id="PS51371"/>
    </source>
</evidence>
<evidence type="ECO:0000256" key="1">
    <source>
        <dbReference type="ARBA" id="ARBA00004141"/>
    </source>
</evidence>
<feature type="region of interest" description="Disordered" evidence="9">
    <location>
        <begin position="401"/>
        <end position="434"/>
    </location>
</feature>
<evidence type="ECO:0000256" key="6">
    <source>
        <dbReference type="ARBA" id="ARBA00023136"/>
    </source>
</evidence>
<feature type="domain" description="CBS" evidence="11">
    <location>
        <begin position="305"/>
        <end position="377"/>
    </location>
</feature>
<dbReference type="InterPro" id="IPR045095">
    <property type="entry name" value="ACDP"/>
</dbReference>
<proteinExistence type="evidence at transcript level"/>
<sequence length="434" mass="47774">MQMEGENITCVKTSGEGIMCNGTEYLPNAVILFPTPWFWIYLAIYVALVLVAGLMSGLTMGLLSLDVMSLKILSTNGKPQEQIYAKKILPLVKRHHLLLVTLLLSNAAAVESMPLFLDKISNPITAIIVSVTAVLIFGEVVPQALCTRYGLAIGATMSPLVWFLMGLTFIISWPIAKLLDCLLGKNHSTFFRRAELGALVDLHQDQNNANEEPLTDDEVLVIKGALSMRDKTVEQICTLIGSVFSLDINGVMDFDTMDIIVANGRSRVPIRDGSMDNLLGLVLVKNLIKIDPEDNLPIRDVFANHQRPLLSVQADTQLYDALNLFQMGKSHMFVVVKKREGVSNKTTSLLSMEDEVVGVVTLEDVIEELIQEEIMDETDVSESMQKQIKVVKARVARQSISASSGKSVPFTTSTSDPLDDNTDDTQPLLLSNDH</sequence>
<name>A0A6F9D9H2_9ASCI</name>
<dbReference type="PROSITE" id="PS51371">
    <property type="entry name" value="CBS"/>
    <property type="match status" value="1"/>
</dbReference>
<dbReference type="Gene3D" id="3.10.580.10">
    <property type="entry name" value="CBS-domain"/>
    <property type="match status" value="1"/>
</dbReference>
<dbReference type="GO" id="GO:0016020">
    <property type="term" value="C:membrane"/>
    <property type="evidence" value="ECO:0007669"/>
    <property type="project" value="UniProtKB-SubCell"/>
</dbReference>
<dbReference type="FunFam" id="3.10.580.10:FF:000006">
    <property type="entry name" value="DUF21 and CBS domain protein"/>
    <property type="match status" value="1"/>
</dbReference>
<dbReference type="GO" id="GO:0010960">
    <property type="term" value="P:magnesium ion homeostasis"/>
    <property type="evidence" value="ECO:0007669"/>
    <property type="project" value="InterPro"/>
</dbReference>
<dbReference type="SUPFAM" id="SSF54631">
    <property type="entry name" value="CBS-domain pair"/>
    <property type="match status" value="1"/>
</dbReference>
<dbReference type="PANTHER" id="PTHR12064:SF97">
    <property type="entry name" value="METAL TRANSPORTER CNNM-5"/>
    <property type="match status" value="1"/>
</dbReference>